<dbReference type="NCBIfam" id="TIGR02595">
    <property type="entry name" value="PEP_CTERM"/>
    <property type="match status" value="1"/>
</dbReference>
<evidence type="ECO:0000259" key="2">
    <source>
        <dbReference type="Pfam" id="PF07589"/>
    </source>
</evidence>
<protein>
    <submittedName>
        <fullName evidence="3">PEP-CTERM sorting domain-containing protein</fullName>
    </submittedName>
</protein>
<evidence type="ECO:0000256" key="1">
    <source>
        <dbReference type="SAM" id="SignalP"/>
    </source>
</evidence>
<organism evidence="3 4">
    <name type="scientific">Paludisphaera mucosa</name>
    <dbReference type="NCBI Taxonomy" id="3030827"/>
    <lineage>
        <taxon>Bacteria</taxon>
        <taxon>Pseudomonadati</taxon>
        <taxon>Planctomycetota</taxon>
        <taxon>Planctomycetia</taxon>
        <taxon>Isosphaerales</taxon>
        <taxon>Isosphaeraceae</taxon>
        <taxon>Paludisphaera</taxon>
    </lineage>
</organism>
<keyword evidence="1" id="KW-0732">Signal</keyword>
<dbReference type="RefSeq" id="WP_277861467.1">
    <property type="nucleotide sequence ID" value="NZ_JARRAG010000002.1"/>
</dbReference>
<feature type="chain" id="PRO_5047491880" evidence="1">
    <location>
        <begin position="23"/>
        <end position="208"/>
    </location>
</feature>
<dbReference type="EMBL" id="JARRAG010000002">
    <property type="protein sequence ID" value="MDG3005118.1"/>
    <property type="molecule type" value="Genomic_DNA"/>
</dbReference>
<dbReference type="InterPro" id="IPR013424">
    <property type="entry name" value="Ice-binding_C"/>
</dbReference>
<reference evidence="3 4" key="1">
    <citation type="submission" date="2023-03" db="EMBL/GenBank/DDBJ databases">
        <title>Paludisphaera mucosa sp. nov. a novel planctomycete from northern fen.</title>
        <authorList>
            <person name="Ivanova A."/>
        </authorList>
    </citation>
    <scope>NUCLEOTIDE SEQUENCE [LARGE SCALE GENOMIC DNA]</scope>
    <source>
        <strain evidence="3 4">Pla2</strain>
    </source>
</reference>
<feature type="domain" description="Ice-binding protein C-terminal" evidence="2">
    <location>
        <begin position="168"/>
        <end position="192"/>
    </location>
</feature>
<sequence>MKSIAIWAAALCVGFGGGAAKAALVVGATISAQQDGSNYDYTIVLTNSAASTVNVGTFWFAWIPGQDYLKTSPSSITSPAGWSSAITHFPDAPTNGYAIQWVAGSGASPDPTKAITPGSSLTFGFTSADAPSEVFGNSTFFNHPSVLTSFVYEGAPFRGESLQFTVAAVPEPSSLALAAFGTLGGAVALRRRRAKAPGSGARVDSINS</sequence>
<evidence type="ECO:0000313" key="4">
    <source>
        <dbReference type="Proteomes" id="UP001216907"/>
    </source>
</evidence>
<comment type="caution">
    <text evidence="3">The sequence shown here is derived from an EMBL/GenBank/DDBJ whole genome shotgun (WGS) entry which is preliminary data.</text>
</comment>
<keyword evidence="4" id="KW-1185">Reference proteome</keyword>
<evidence type="ECO:0000313" key="3">
    <source>
        <dbReference type="EMBL" id="MDG3005118.1"/>
    </source>
</evidence>
<name>A0ABT6FC07_9BACT</name>
<proteinExistence type="predicted"/>
<accession>A0ABT6FC07</accession>
<dbReference type="Pfam" id="PF07589">
    <property type="entry name" value="PEP-CTERM"/>
    <property type="match status" value="1"/>
</dbReference>
<gene>
    <name evidence="3" type="ORF">PZE19_15120</name>
</gene>
<dbReference type="Proteomes" id="UP001216907">
    <property type="component" value="Unassembled WGS sequence"/>
</dbReference>
<feature type="signal peptide" evidence="1">
    <location>
        <begin position="1"/>
        <end position="22"/>
    </location>
</feature>